<dbReference type="Proteomes" id="UP001392437">
    <property type="component" value="Unassembled WGS sequence"/>
</dbReference>
<gene>
    <name evidence="1" type="ORF">PG999_010014</name>
</gene>
<accession>A0AAW0QL54</accession>
<protein>
    <recommendedName>
        <fullName evidence="3">Protein kinase domain-containing protein</fullName>
    </recommendedName>
</protein>
<dbReference type="SUPFAM" id="SSF56112">
    <property type="entry name" value="Protein kinase-like (PK-like)"/>
    <property type="match status" value="1"/>
</dbReference>
<sequence length="682" mass="76750">MSLKRMPDFCRDRNLVTVRARPPLYIDQTAHTHYRHLGTNGSGWLGMHRSGVGHVVQVRQAPRFTVSELGVLSEISHPSIAQLLGIYCNGRTTSVVHEHLDLNLFAIAPLQSEIEVASIMMQIVSAIMYLLSLPTDARVADVRVASNGTVKLTLDLSGRLSTDVCHRREMNRFMVSYVEQIMTGLVRKGFYWSYDAADFLDILYAGQLPPMIHPFLHKSRSSACLQGAVRLAAREALVRLECIRYEGDRHGLRRGVAVKRGAGGGRENEPSLLDSLDNGGTKFLHANATRLPDLRGTPYAPVIHHLFNDGNCGSSAWSRWKASTTPTTSIPRSNSLHLLPRFEEPDGVLRSQVQSCVWNINTKLMPFVHDPQAFRSILGASEALIYGDFATEFFSRTTSKTLAIMAKATKADPVQAYLQTQRYLLVGEERVRLGSVTRLRRGELFIILRKTRLIPIQAILSRTPTTQAMNFIAWNKAYSVFPRTTFLDHEVLPLKGADKDVRAEIARCGEFGWCLGVNASPHQELSRTHRRIGDSRTWKMDLDTLRVTQPGTPTAVLEYSSFGIQQPTVSLETTWYQLEEGLKYSISVKPLTSQVLKYRYTCSRQEPPERLRQILKRYTLAQMLYLMPKTKFESITRGTSPTDFDLDGVEFDHPPGWSYKDHILPDLWSSLGLDGDSSHGRL</sequence>
<evidence type="ECO:0000313" key="1">
    <source>
        <dbReference type="EMBL" id="KAK8106655.1"/>
    </source>
</evidence>
<dbReference type="InterPro" id="IPR011009">
    <property type="entry name" value="Kinase-like_dom_sf"/>
</dbReference>
<dbReference type="EMBL" id="JAQQWP010000008">
    <property type="protein sequence ID" value="KAK8106655.1"/>
    <property type="molecule type" value="Genomic_DNA"/>
</dbReference>
<keyword evidence="2" id="KW-1185">Reference proteome</keyword>
<name>A0AAW0QL54_9PEZI</name>
<organism evidence="1 2">
    <name type="scientific">Apiospora kogelbergensis</name>
    <dbReference type="NCBI Taxonomy" id="1337665"/>
    <lineage>
        <taxon>Eukaryota</taxon>
        <taxon>Fungi</taxon>
        <taxon>Dikarya</taxon>
        <taxon>Ascomycota</taxon>
        <taxon>Pezizomycotina</taxon>
        <taxon>Sordariomycetes</taxon>
        <taxon>Xylariomycetidae</taxon>
        <taxon>Amphisphaeriales</taxon>
        <taxon>Apiosporaceae</taxon>
        <taxon>Apiospora</taxon>
    </lineage>
</organism>
<evidence type="ECO:0000313" key="2">
    <source>
        <dbReference type="Proteomes" id="UP001392437"/>
    </source>
</evidence>
<evidence type="ECO:0008006" key="3">
    <source>
        <dbReference type="Google" id="ProtNLM"/>
    </source>
</evidence>
<reference evidence="1 2" key="1">
    <citation type="submission" date="2023-01" db="EMBL/GenBank/DDBJ databases">
        <title>Analysis of 21 Apiospora genomes using comparative genomics revels a genus with tremendous synthesis potential of carbohydrate active enzymes and secondary metabolites.</title>
        <authorList>
            <person name="Sorensen T."/>
        </authorList>
    </citation>
    <scope>NUCLEOTIDE SEQUENCE [LARGE SCALE GENOMIC DNA]</scope>
    <source>
        <strain evidence="1 2">CBS 117206</strain>
    </source>
</reference>
<dbReference type="AlphaFoldDB" id="A0AAW0QL54"/>
<comment type="caution">
    <text evidence="1">The sequence shown here is derived from an EMBL/GenBank/DDBJ whole genome shotgun (WGS) entry which is preliminary data.</text>
</comment>
<proteinExistence type="predicted"/>